<dbReference type="Proteomes" id="UP001205566">
    <property type="component" value="Unassembled WGS sequence"/>
</dbReference>
<proteinExistence type="predicted"/>
<dbReference type="EMBL" id="JACASI010000021">
    <property type="protein sequence ID" value="MCQ3829271.1"/>
    <property type="molecule type" value="Genomic_DNA"/>
</dbReference>
<evidence type="ECO:0000313" key="1">
    <source>
        <dbReference type="EMBL" id="MCQ3829271.1"/>
    </source>
</evidence>
<name>A0ABT1NZG7_9GAMM</name>
<keyword evidence="2" id="KW-1185">Reference proteome</keyword>
<protein>
    <submittedName>
        <fullName evidence="1">Uncharacterized protein</fullName>
    </submittedName>
</protein>
<comment type="caution">
    <text evidence="1">The sequence shown here is derived from an EMBL/GenBank/DDBJ whole genome shotgun (WGS) entry which is preliminary data.</text>
</comment>
<evidence type="ECO:0000313" key="2">
    <source>
        <dbReference type="Proteomes" id="UP001205566"/>
    </source>
</evidence>
<accession>A0ABT1NZG7</accession>
<reference evidence="1" key="1">
    <citation type="thesis" date="2020" institute="Technische Universitat Dresden" country="Dresden, Germany">
        <title>The Agarolytic System of Microbulbifer elongatus PORT2, Isolated from Batu Karas, Pangandaran West Java Indonesia.</title>
        <authorList>
            <person name="Anggraeni S.R."/>
        </authorList>
    </citation>
    <scope>NUCLEOTIDE SEQUENCE</scope>
    <source>
        <strain evidence="1">PORT2</strain>
    </source>
</reference>
<dbReference type="RefSeq" id="WP_255874156.1">
    <property type="nucleotide sequence ID" value="NZ_JACASI010000021.1"/>
</dbReference>
<gene>
    <name evidence="1" type="ORF">HXX02_07420</name>
</gene>
<sequence length="140" mass="16612">MQDMFRGENNIFQSYLPRKMIKDDSGCLAMGMPLLEFNESKNTEFFLNSGEEVEVKEYFKAVSELRNPEDLLVHLFHNEKKMVADIERYWVYLYLLCECGIRDVSALLSDTRNQYDKRWGNDRAVDQVVVAEFLRTYEKM</sequence>
<organism evidence="1 2">
    <name type="scientific">Microbulbifer elongatus</name>
    <dbReference type="NCBI Taxonomy" id="86173"/>
    <lineage>
        <taxon>Bacteria</taxon>
        <taxon>Pseudomonadati</taxon>
        <taxon>Pseudomonadota</taxon>
        <taxon>Gammaproteobacteria</taxon>
        <taxon>Cellvibrionales</taxon>
        <taxon>Microbulbiferaceae</taxon>
        <taxon>Microbulbifer</taxon>
    </lineage>
</organism>